<accession>A0A7J6V489</accession>
<proteinExistence type="predicted"/>
<evidence type="ECO:0000256" key="1">
    <source>
        <dbReference type="SAM" id="MobiDB-lite"/>
    </source>
</evidence>
<reference evidence="2 3" key="1">
    <citation type="submission" date="2020-06" db="EMBL/GenBank/DDBJ databases">
        <title>Transcriptomic and genomic resources for Thalictrum thalictroides and T. hernandezii: Facilitating candidate gene discovery in an emerging model plant lineage.</title>
        <authorList>
            <person name="Arias T."/>
            <person name="Riano-Pachon D.M."/>
            <person name="Di Stilio V.S."/>
        </authorList>
    </citation>
    <scope>NUCLEOTIDE SEQUENCE [LARGE SCALE GENOMIC DNA]</scope>
    <source>
        <strain evidence="3">cv. WT478/WT964</strain>
        <tissue evidence="2">Leaves</tissue>
    </source>
</reference>
<organism evidence="2 3">
    <name type="scientific">Thalictrum thalictroides</name>
    <name type="common">Rue-anemone</name>
    <name type="synonym">Anemone thalictroides</name>
    <dbReference type="NCBI Taxonomy" id="46969"/>
    <lineage>
        <taxon>Eukaryota</taxon>
        <taxon>Viridiplantae</taxon>
        <taxon>Streptophyta</taxon>
        <taxon>Embryophyta</taxon>
        <taxon>Tracheophyta</taxon>
        <taxon>Spermatophyta</taxon>
        <taxon>Magnoliopsida</taxon>
        <taxon>Ranunculales</taxon>
        <taxon>Ranunculaceae</taxon>
        <taxon>Thalictroideae</taxon>
        <taxon>Thalictrum</taxon>
    </lineage>
</organism>
<dbReference type="EMBL" id="JABWDY010038347">
    <property type="protein sequence ID" value="KAF5179776.1"/>
    <property type="molecule type" value="Genomic_DNA"/>
</dbReference>
<feature type="region of interest" description="Disordered" evidence="1">
    <location>
        <begin position="93"/>
        <end position="124"/>
    </location>
</feature>
<sequence length="124" mass="13511">MGDMDLGSCILLLVLLICGTILQISYVGKGYVTALKSSSEEITDENQFLGYSFTGPIHYEVMNRRRTKATPPPPHANIIRGVIRPPYAPYVPPPPDAPFPPPPPDAPFLPSCPPPPEEITPPSY</sequence>
<keyword evidence="3" id="KW-1185">Reference proteome</keyword>
<comment type="caution">
    <text evidence="2">The sequence shown here is derived from an EMBL/GenBank/DDBJ whole genome shotgun (WGS) entry which is preliminary data.</text>
</comment>
<dbReference type="Proteomes" id="UP000554482">
    <property type="component" value="Unassembled WGS sequence"/>
</dbReference>
<evidence type="ECO:0000313" key="2">
    <source>
        <dbReference type="EMBL" id="KAF5179776.1"/>
    </source>
</evidence>
<evidence type="ECO:0000313" key="3">
    <source>
        <dbReference type="Proteomes" id="UP000554482"/>
    </source>
</evidence>
<dbReference type="AlphaFoldDB" id="A0A7J6V489"/>
<protein>
    <submittedName>
        <fullName evidence="2">Uncharacterized protein</fullName>
    </submittedName>
</protein>
<name>A0A7J6V489_THATH</name>
<gene>
    <name evidence="2" type="ORF">FRX31_030636</name>
</gene>